<feature type="transmembrane region" description="Helical" evidence="8">
    <location>
        <begin position="248"/>
        <end position="270"/>
    </location>
</feature>
<feature type="transmembrane region" description="Helical" evidence="8">
    <location>
        <begin position="165"/>
        <end position="185"/>
    </location>
</feature>
<feature type="region of interest" description="Disordered" evidence="7">
    <location>
        <begin position="553"/>
        <end position="582"/>
    </location>
</feature>
<dbReference type="Pfam" id="PF00664">
    <property type="entry name" value="ABC_membrane"/>
    <property type="match status" value="1"/>
</dbReference>
<dbReference type="PATRIC" id="fig|316.97.peg.1955"/>
<evidence type="ECO:0000313" key="12">
    <source>
        <dbReference type="Proteomes" id="UP000025238"/>
    </source>
</evidence>
<feature type="transmembrane region" description="Helical" evidence="8">
    <location>
        <begin position="290"/>
        <end position="308"/>
    </location>
</feature>
<dbReference type="GO" id="GO:0005886">
    <property type="term" value="C:plasma membrane"/>
    <property type="evidence" value="ECO:0007669"/>
    <property type="project" value="UniProtKB-SubCell"/>
</dbReference>
<feature type="transmembrane region" description="Helical" evidence="8">
    <location>
        <begin position="59"/>
        <end position="80"/>
    </location>
</feature>
<evidence type="ECO:0000259" key="10">
    <source>
        <dbReference type="PROSITE" id="PS50929"/>
    </source>
</evidence>
<keyword evidence="4" id="KW-0067">ATP-binding</keyword>
<keyword evidence="5 8" id="KW-1133">Transmembrane helix</keyword>
<proteinExistence type="predicted"/>
<gene>
    <name evidence="11" type="ORF">UIB01_09775</name>
</gene>
<feature type="transmembrane region" description="Helical" evidence="8">
    <location>
        <begin position="22"/>
        <end position="47"/>
    </location>
</feature>
<feature type="domain" description="ABC transmembrane type-1" evidence="10">
    <location>
        <begin position="27"/>
        <end position="310"/>
    </location>
</feature>
<dbReference type="Gene3D" id="1.20.1560.10">
    <property type="entry name" value="ABC transporter type 1, transmembrane domain"/>
    <property type="match status" value="1"/>
</dbReference>
<evidence type="ECO:0000256" key="1">
    <source>
        <dbReference type="ARBA" id="ARBA00004651"/>
    </source>
</evidence>
<dbReference type="InterPro" id="IPR003439">
    <property type="entry name" value="ABC_transporter-like_ATP-bd"/>
</dbReference>
<dbReference type="AlphaFoldDB" id="A0A023WRI9"/>
<dbReference type="PANTHER" id="PTHR24221:SF654">
    <property type="entry name" value="ATP-BINDING CASSETTE SUB-FAMILY B MEMBER 6"/>
    <property type="match status" value="1"/>
</dbReference>
<keyword evidence="2 8" id="KW-0812">Transmembrane</keyword>
<evidence type="ECO:0000256" key="5">
    <source>
        <dbReference type="ARBA" id="ARBA00022989"/>
    </source>
</evidence>
<dbReference type="CDD" id="cd03228">
    <property type="entry name" value="ABCC_MRP_Like"/>
    <property type="match status" value="1"/>
</dbReference>
<organism evidence="11 12">
    <name type="scientific">Stutzerimonas stutzeri</name>
    <name type="common">Pseudomonas stutzeri</name>
    <dbReference type="NCBI Taxonomy" id="316"/>
    <lineage>
        <taxon>Bacteria</taxon>
        <taxon>Pseudomonadati</taxon>
        <taxon>Pseudomonadota</taxon>
        <taxon>Gammaproteobacteria</taxon>
        <taxon>Pseudomonadales</taxon>
        <taxon>Pseudomonadaceae</taxon>
        <taxon>Stutzerimonas</taxon>
    </lineage>
</organism>
<dbReference type="PANTHER" id="PTHR24221">
    <property type="entry name" value="ATP-BINDING CASSETTE SUB-FAMILY B"/>
    <property type="match status" value="1"/>
</dbReference>
<dbReference type="PROSITE" id="PS50929">
    <property type="entry name" value="ABC_TM1F"/>
    <property type="match status" value="1"/>
</dbReference>
<feature type="compositionally biased region" description="Polar residues" evidence="7">
    <location>
        <begin position="565"/>
        <end position="575"/>
    </location>
</feature>
<reference evidence="11 12" key="1">
    <citation type="submission" date="2014-03" db="EMBL/GenBank/DDBJ databases">
        <title>Complete genome sequence of Pseudomonas stutzeri 19SMN4.</title>
        <authorList>
            <person name="Brunet-Galmes I."/>
            <person name="Nogales B."/>
            <person name="Busquets A."/>
            <person name="Pena A."/>
            <person name="Gomila M."/>
            <person name="Garcia-Valdes E."/>
            <person name="Lalucat J."/>
            <person name="Bennasar A."/>
            <person name="Bosch R."/>
        </authorList>
    </citation>
    <scope>NUCLEOTIDE SEQUENCE [LARGE SCALE GENOMIC DNA]</scope>
    <source>
        <strain evidence="11 12">19SMN4</strain>
    </source>
</reference>
<evidence type="ECO:0000313" key="11">
    <source>
        <dbReference type="EMBL" id="AHY42753.1"/>
    </source>
</evidence>
<evidence type="ECO:0000259" key="9">
    <source>
        <dbReference type="PROSITE" id="PS50893"/>
    </source>
</evidence>
<dbReference type="InterPro" id="IPR017871">
    <property type="entry name" value="ABC_transporter-like_CS"/>
</dbReference>
<keyword evidence="6 8" id="KW-0472">Membrane</keyword>
<accession>A0A023WRI9</accession>
<dbReference type="InterPro" id="IPR003593">
    <property type="entry name" value="AAA+_ATPase"/>
</dbReference>
<dbReference type="InterPro" id="IPR036640">
    <property type="entry name" value="ABC1_TM_sf"/>
</dbReference>
<evidence type="ECO:0000256" key="3">
    <source>
        <dbReference type="ARBA" id="ARBA00022741"/>
    </source>
</evidence>
<dbReference type="InterPro" id="IPR039421">
    <property type="entry name" value="Type_1_exporter"/>
</dbReference>
<protein>
    <submittedName>
        <fullName evidence="11">ABC transporter ATPase</fullName>
    </submittedName>
</protein>
<evidence type="ECO:0000256" key="7">
    <source>
        <dbReference type="SAM" id="MobiDB-lite"/>
    </source>
</evidence>
<evidence type="ECO:0000256" key="8">
    <source>
        <dbReference type="SAM" id="Phobius"/>
    </source>
</evidence>
<dbReference type="SMART" id="SM00382">
    <property type="entry name" value="AAA"/>
    <property type="match status" value="1"/>
</dbReference>
<dbReference type="GO" id="GO:0140359">
    <property type="term" value="F:ABC-type transporter activity"/>
    <property type="evidence" value="ECO:0007669"/>
    <property type="project" value="InterPro"/>
</dbReference>
<evidence type="ECO:0000256" key="4">
    <source>
        <dbReference type="ARBA" id="ARBA00022840"/>
    </source>
</evidence>
<dbReference type="GO" id="GO:0005524">
    <property type="term" value="F:ATP binding"/>
    <property type="evidence" value="ECO:0007669"/>
    <property type="project" value="UniProtKB-KW"/>
</dbReference>
<dbReference type="SUPFAM" id="SSF90123">
    <property type="entry name" value="ABC transporter transmembrane region"/>
    <property type="match status" value="1"/>
</dbReference>
<dbReference type="InterPro" id="IPR027417">
    <property type="entry name" value="P-loop_NTPase"/>
</dbReference>
<dbReference type="Proteomes" id="UP000025238">
    <property type="component" value="Chromosome"/>
</dbReference>
<name>A0A023WRI9_STUST</name>
<dbReference type="SUPFAM" id="SSF52540">
    <property type="entry name" value="P-loop containing nucleoside triphosphate hydrolases"/>
    <property type="match status" value="1"/>
</dbReference>
<dbReference type="Gene3D" id="3.40.50.300">
    <property type="entry name" value="P-loop containing nucleotide triphosphate hydrolases"/>
    <property type="match status" value="1"/>
</dbReference>
<evidence type="ECO:0000256" key="6">
    <source>
        <dbReference type="ARBA" id="ARBA00023136"/>
    </source>
</evidence>
<dbReference type="GO" id="GO:0034040">
    <property type="term" value="F:ATPase-coupled lipid transmembrane transporter activity"/>
    <property type="evidence" value="ECO:0007669"/>
    <property type="project" value="TreeGrafter"/>
</dbReference>
<keyword evidence="3" id="KW-0547">Nucleotide-binding</keyword>
<evidence type="ECO:0000256" key="2">
    <source>
        <dbReference type="ARBA" id="ARBA00022692"/>
    </source>
</evidence>
<dbReference type="PROSITE" id="PS50893">
    <property type="entry name" value="ABC_TRANSPORTER_2"/>
    <property type="match status" value="1"/>
</dbReference>
<dbReference type="GO" id="GO:0016887">
    <property type="term" value="F:ATP hydrolysis activity"/>
    <property type="evidence" value="ECO:0007669"/>
    <property type="project" value="InterPro"/>
</dbReference>
<dbReference type="InterPro" id="IPR011527">
    <property type="entry name" value="ABC1_TM_dom"/>
</dbReference>
<feature type="transmembrane region" description="Helical" evidence="8">
    <location>
        <begin position="140"/>
        <end position="159"/>
    </location>
</feature>
<dbReference type="KEGG" id="pstu:UIB01_09775"/>
<dbReference type="Pfam" id="PF00005">
    <property type="entry name" value="ABC_tran"/>
    <property type="match status" value="1"/>
</dbReference>
<comment type="subcellular location">
    <subcellularLocation>
        <location evidence="1">Cell membrane</location>
        <topology evidence="1">Multi-pass membrane protein</topology>
    </subcellularLocation>
</comment>
<dbReference type="PROSITE" id="PS00211">
    <property type="entry name" value="ABC_TRANSPORTER_1"/>
    <property type="match status" value="1"/>
</dbReference>
<feature type="domain" description="ABC transporter" evidence="9">
    <location>
        <begin position="342"/>
        <end position="574"/>
    </location>
</feature>
<dbReference type="EMBL" id="CP007509">
    <property type="protein sequence ID" value="AHY42753.1"/>
    <property type="molecule type" value="Genomic_DNA"/>
</dbReference>
<sequence length="582" mass="62959">MTQALQQYRRALTLARTYYPKAFTYFAIASAILLALALLNATVPVLLREATNRLAAGDAMSVILVTAAAYALCWTGAQVLEWTKNILSAAVLVRCDAAFYRAFFDHLLKVPQAELRKLDQGVLVADAQRSKGAFSALTSTLFWIVLPTLIELLFVFAVLATLISVAFAAFFISAIVGLVGLSVLLSRKAKGIHQRIMESNNGVMSHFTERMRLVEEIKLNNAQPLEQQRFGTKVGGFIDSVTVGNLRIGLLMLLQVTLVGALLLASTLYVVGEVAKGTYTVGDFVMINGYVMQLTMRLALLASVLIELRNQLVLLGRGFHYLDLEAEPQGHRTPDIDAEVLFELVGVTYRAEGRTILSKVDLQIRQGHTYAITGPSGAGKTTLLRLLVGLIKPEEGTVRAFGTDTRSLDRTALLDAVSVVTQHPLLIAGSVAENVRYGAKGNLSDDRLDSLLGQLGLDAHASDTPTTDRHVGFDAAAVSGGEKQRIAIARALARGTPTILLDEPTSALDVESEERTIDVLKANARTLVLITHRPSVAAKADYVIHLDGDGTVRMSARPNSAKAPQPQTLRQSQVSGARLGRR</sequence>